<name>A0A4R0R9E1_9APHY</name>
<accession>A0A4R0R9E1</accession>
<evidence type="ECO:0000313" key="2">
    <source>
        <dbReference type="Proteomes" id="UP000292702"/>
    </source>
</evidence>
<dbReference type="EMBL" id="RWJN01000309">
    <property type="protein sequence ID" value="TCD63286.1"/>
    <property type="molecule type" value="Genomic_DNA"/>
</dbReference>
<sequence length="416" mass="48053">MRSDYCHKGNTGPMLIDFPAETLDNVMSHLWDDFRTLKQTSLVSRSWSSVARPHIFRSIPLDETDRVEALKNMVAETPVIAFWIHELRICDSVDSGHYWPYGFWHLWTSPDNLRFMKSLKNLKTLTFLELNFWGASDRIPEAEEAVLAQSLAMMTTVTEVVWDDCTLFPQLMAPFVRCLPALASLSFNTVMVESVDPDDTFRPSYGKSPRLRELSVDADPPQPNMSIGDTAVRFLSSQSLQTVQSLRIAIALDDWDCHATLESFLKLTWDSLRTLRIEISCNAGYDWDGSDRRYRRLFKEWDPARMAGLRRVQVGCTSKSQHIWRANILILLCKMEVLPIEDISLQASFDFLGDFKPETFRRLNEAIAKTGFSILKSLRFLYHGRLTPKKARERVHRKCHRETKWQAEPVVREVTD</sequence>
<dbReference type="InterPro" id="IPR036047">
    <property type="entry name" value="F-box-like_dom_sf"/>
</dbReference>
<comment type="caution">
    <text evidence="1">The sequence shown here is derived from an EMBL/GenBank/DDBJ whole genome shotgun (WGS) entry which is preliminary data.</text>
</comment>
<proteinExistence type="predicted"/>
<keyword evidence="2" id="KW-1185">Reference proteome</keyword>
<gene>
    <name evidence="1" type="ORF">EIP91_005698</name>
</gene>
<dbReference type="Proteomes" id="UP000292702">
    <property type="component" value="Unassembled WGS sequence"/>
</dbReference>
<reference evidence="1 2" key="1">
    <citation type="submission" date="2018-11" db="EMBL/GenBank/DDBJ databases">
        <title>Genome assembly of Steccherinum ochraceum LE-BIN_3174, the white-rot fungus of the Steccherinaceae family (The Residual Polyporoid clade, Polyporales, Basidiomycota).</title>
        <authorList>
            <person name="Fedorova T.V."/>
            <person name="Glazunova O.A."/>
            <person name="Landesman E.O."/>
            <person name="Moiseenko K.V."/>
            <person name="Psurtseva N.V."/>
            <person name="Savinova O.S."/>
            <person name="Shakhova N.V."/>
            <person name="Tyazhelova T.V."/>
            <person name="Vasina D.V."/>
        </authorList>
    </citation>
    <scope>NUCLEOTIDE SEQUENCE [LARGE SCALE GENOMIC DNA]</scope>
    <source>
        <strain evidence="1 2">LE-BIN_3174</strain>
    </source>
</reference>
<dbReference type="AlphaFoldDB" id="A0A4R0R9E1"/>
<dbReference type="OrthoDB" id="2788229at2759"/>
<dbReference type="SUPFAM" id="SSF52047">
    <property type="entry name" value="RNI-like"/>
    <property type="match status" value="1"/>
</dbReference>
<organism evidence="1 2">
    <name type="scientific">Steccherinum ochraceum</name>
    <dbReference type="NCBI Taxonomy" id="92696"/>
    <lineage>
        <taxon>Eukaryota</taxon>
        <taxon>Fungi</taxon>
        <taxon>Dikarya</taxon>
        <taxon>Basidiomycota</taxon>
        <taxon>Agaricomycotina</taxon>
        <taxon>Agaricomycetes</taxon>
        <taxon>Polyporales</taxon>
        <taxon>Steccherinaceae</taxon>
        <taxon>Steccherinum</taxon>
    </lineage>
</organism>
<evidence type="ECO:0008006" key="3">
    <source>
        <dbReference type="Google" id="ProtNLM"/>
    </source>
</evidence>
<dbReference type="SUPFAM" id="SSF81383">
    <property type="entry name" value="F-box domain"/>
    <property type="match status" value="1"/>
</dbReference>
<protein>
    <recommendedName>
        <fullName evidence="3">F-box domain-containing protein</fullName>
    </recommendedName>
</protein>
<evidence type="ECO:0000313" key="1">
    <source>
        <dbReference type="EMBL" id="TCD63286.1"/>
    </source>
</evidence>